<dbReference type="Pfam" id="PF00651">
    <property type="entry name" value="BTB"/>
    <property type="match status" value="1"/>
</dbReference>
<dbReference type="CDD" id="cd00121">
    <property type="entry name" value="MATH"/>
    <property type="match status" value="1"/>
</dbReference>
<evidence type="ECO:0000313" key="4">
    <source>
        <dbReference type="EMBL" id="GJN20636.1"/>
    </source>
</evidence>
<accession>A0AAV5EDM4</accession>
<dbReference type="SMART" id="SM00061">
    <property type="entry name" value="MATH"/>
    <property type="match status" value="1"/>
</dbReference>
<comment type="caution">
    <text evidence="4">The sequence shown here is derived from an EMBL/GenBank/DDBJ whole genome shotgun (WGS) entry which is preliminary data.</text>
</comment>
<dbReference type="SUPFAM" id="SSF54695">
    <property type="entry name" value="POZ domain"/>
    <property type="match status" value="1"/>
</dbReference>
<proteinExistence type="predicted"/>
<dbReference type="PANTHER" id="PTHR26379">
    <property type="entry name" value="BTB/POZ AND MATH DOMAIN-CONTAINING PROTEIN 1"/>
    <property type="match status" value="1"/>
</dbReference>
<evidence type="ECO:0000259" key="3">
    <source>
        <dbReference type="PROSITE" id="PS50144"/>
    </source>
</evidence>
<sequence>MPPAASARGPSRSASAIVVADTARGYHILRIDGYSLTKETPTGECIKSHPFTIGGHRWSIKYYPNGNKPDVKDYISFSLHLVGAPTEKVKAQFQFRFVSEVPDNSLTSEDVDIFKGTGGWVYSKLIQRIELEKLEHLKDDSFAVRCDIIVVNGFRAVEEHAEVITPALVDVPPSDLHQHLGDLLLTEKGADVVFEVGGQTFEAHHCVLAARSPVFSAELFGTTKESDTEGVIRIDDI</sequence>
<dbReference type="InterPro" id="IPR000210">
    <property type="entry name" value="BTB/POZ_dom"/>
</dbReference>
<dbReference type="PROSITE" id="PS50097">
    <property type="entry name" value="BTB"/>
    <property type="match status" value="1"/>
</dbReference>
<dbReference type="GO" id="GO:0016567">
    <property type="term" value="P:protein ubiquitination"/>
    <property type="evidence" value="ECO:0007669"/>
    <property type="project" value="InterPro"/>
</dbReference>
<dbReference type="PROSITE" id="PS50144">
    <property type="entry name" value="MATH"/>
    <property type="match status" value="1"/>
</dbReference>
<dbReference type="AlphaFoldDB" id="A0AAV5EDM4"/>
<keyword evidence="5" id="KW-1185">Reference proteome</keyword>
<reference evidence="4" key="2">
    <citation type="submission" date="2021-12" db="EMBL/GenBank/DDBJ databases">
        <title>Resequencing data analysis of finger millet.</title>
        <authorList>
            <person name="Hatakeyama M."/>
            <person name="Aluri S."/>
            <person name="Balachadran M.T."/>
            <person name="Sivarajan S.R."/>
            <person name="Poveda L."/>
            <person name="Shimizu-Inatsugi R."/>
            <person name="Schlapbach R."/>
            <person name="Sreeman S.M."/>
            <person name="Shimizu K.K."/>
        </authorList>
    </citation>
    <scope>NUCLEOTIDE SEQUENCE</scope>
</reference>
<comment type="pathway">
    <text evidence="1">Protein modification; protein ubiquitination.</text>
</comment>
<organism evidence="4 5">
    <name type="scientific">Eleusine coracana subsp. coracana</name>
    <dbReference type="NCBI Taxonomy" id="191504"/>
    <lineage>
        <taxon>Eukaryota</taxon>
        <taxon>Viridiplantae</taxon>
        <taxon>Streptophyta</taxon>
        <taxon>Embryophyta</taxon>
        <taxon>Tracheophyta</taxon>
        <taxon>Spermatophyta</taxon>
        <taxon>Magnoliopsida</taxon>
        <taxon>Liliopsida</taxon>
        <taxon>Poales</taxon>
        <taxon>Poaceae</taxon>
        <taxon>PACMAD clade</taxon>
        <taxon>Chloridoideae</taxon>
        <taxon>Cynodonteae</taxon>
        <taxon>Eleusininae</taxon>
        <taxon>Eleusine</taxon>
    </lineage>
</organism>
<evidence type="ECO:0000259" key="2">
    <source>
        <dbReference type="PROSITE" id="PS50097"/>
    </source>
</evidence>
<evidence type="ECO:0000256" key="1">
    <source>
        <dbReference type="ARBA" id="ARBA00004906"/>
    </source>
</evidence>
<protein>
    <submittedName>
        <fullName evidence="4">Uncharacterized protein</fullName>
    </submittedName>
</protein>
<gene>
    <name evidence="4" type="primary">gb08036</name>
    <name evidence="4" type="ORF">PR202_gb08036</name>
</gene>
<dbReference type="InterPro" id="IPR011333">
    <property type="entry name" value="SKP1/BTB/POZ_sf"/>
</dbReference>
<evidence type="ECO:0000313" key="5">
    <source>
        <dbReference type="Proteomes" id="UP001054889"/>
    </source>
</evidence>
<dbReference type="InterPro" id="IPR002083">
    <property type="entry name" value="MATH/TRAF_dom"/>
</dbReference>
<dbReference type="InterPro" id="IPR008974">
    <property type="entry name" value="TRAF-like"/>
</dbReference>
<dbReference type="PANTHER" id="PTHR26379:SF187">
    <property type="entry name" value="OS07G0655300 PROTEIN"/>
    <property type="match status" value="1"/>
</dbReference>
<dbReference type="InterPro" id="IPR045005">
    <property type="entry name" value="BPM1-6"/>
</dbReference>
<reference evidence="4" key="1">
    <citation type="journal article" date="2018" name="DNA Res.">
        <title>Multiple hybrid de novo genome assembly of finger millet, an orphan allotetraploid crop.</title>
        <authorList>
            <person name="Hatakeyama M."/>
            <person name="Aluri S."/>
            <person name="Balachadran M.T."/>
            <person name="Sivarajan S.R."/>
            <person name="Patrignani A."/>
            <person name="Gruter S."/>
            <person name="Poveda L."/>
            <person name="Shimizu-Inatsugi R."/>
            <person name="Baeten J."/>
            <person name="Francoijs K.J."/>
            <person name="Nataraja K.N."/>
            <person name="Reddy Y.A.N."/>
            <person name="Phadnis S."/>
            <person name="Ravikumar R.L."/>
            <person name="Schlapbach R."/>
            <person name="Sreeman S.M."/>
            <person name="Shimizu K.K."/>
        </authorList>
    </citation>
    <scope>NUCLEOTIDE SEQUENCE</scope>
</reference>
<dbReference type="SUPFAM" id="SSF49599">
    <property type="entry name" value="TRAF domain-like"/>
    <property type="match status" value="1"/>
</dbReference>
<feature type="domain" description="MATH" evidence="3">
    <location>
        <begin position="24"/>
        <end position="148"/>
    </location>
</feature>
<dbReference type="Gene3D" id="3.30.710.10">
    <property type="entry name" value="Potassium Channel Kv1.1, Chain A"/>
    <property type="match status" value="1"/>
</dbReference>
<dbReference type="Gene3D" id="2.60.210.10">
    <property type="entry name" value="Apoptosis, Tumor Necrosis Factor Receptor Associated Protein 2, Chain A"/>
    <property type="match status" value="1"/>
</dbReference>
<dbReference type="EMBL" id="BQKI01000075">
    <property type="protein sequence ID" value="GJN20636.1"/>
    <property type="molecule type" value="Genomic_DNA"/>
</dbReference>
<dbReference type="Proteomes" id="UP001054889">
    <property type="component" value="Unassembled WGS sequence"/>
</dbReference>
<name>A0AAV5EDM4_ELECO</name>
<dbReference type="Pfam" id="PF22486">
    <property type="entry name" value="MATH_2"/>
    <property type="match status" value="1"/>
</dbReference>
<feature type="domain" description="BTB" evidence="2">
    <location>
        <begin position="190"/>
        <end position="237"/>
    </location>
</feature>